<proteinExistence type="evidence at transcript level"/>
<organism evidence="1">
    <name type="scientific">Apis cerana</name>
    <name type="common">Indian honeybee</name>
    <dbReference type="NCBI Taxonomy" id="7461"/>
    <lineage>
        <taxon>Eukaryota</taxon>
        <taxon>Metazoa</taxon>
        <taxon>Ecdysozoa</taxon>
        <taxon>Arthropoda</taxon>
        <taxon>Hexapoda</taxon>
        <taxon>Insecta</taxon>
        <taxon>Pterygota</taxon>
        <taxon>Neoptera</taxon>
        <taxon>Endopterygota</taxon>
        <taxon>Hymenoptera</taxon>
        <taxon>Apocrita</taxon>
        <taxon>Aculeata</taxon>
        <taxon>Apoidea</taxon>
        <taxon>Anthophila</taxon>
        <taxon>Apidae</taxon>
        <taxon>Apis</taxon>
    </lineage>
</organism>
<sequence length="46" mass="5183">MVITDNDKSLSTFEESKLNYGPGAEARIRLTEGKLKLVVLMIIFLQ</sequence>
<name>V9IF94_APICE</name>
<dbReference type="EMBL" id="JR043539">
    <property type="protein sequence ID" value="AEY59788.1"/>
    <property type="molecule type" value="mRNA"/>
</dbReference>
<gene>
    <name evidence="1" type="ORF">ACCB04746</name>
</gene>
<protein>
    <submittedName>
        <fullName evidence="1">Vacuolar protein sorting 11</fullName>
    </submittedName>
</protein>
<dbReference type="AlphaFoldDB" id="V9IF94"/>
<reference evidence="1" key="1">
    <citation type="submission" date="2011-11" db="EMBL/GenBank/DDBJ databases">
        <title>Decoding the brain transcriptome of the Eastern honeybee (Apis cerana) based on pyrosequencing.</title>
        <authorList>
            <person name="Sun L."/>
            <person name="Zheng H."/>
            <person name="Wang Y."/>
            <person name="Xie X."/>
            <person name="Zhu Y."/>
            <person name="Gu W."/>
            <person name="Wang S."/>
        </authorList>
    </citation>
    <scope>NUCLEOTIDE SEQUENCE</scope>
    <source>
        <tissue evidence="1">Brain</tissue>
    </source>
</reference>
<accession>V9IF94</accession>
<evidence type="ECO:0000313" key="1">
    <source>
        <dbReference type="EMBL" id="AEY59788.1"/>
    </source>
</evidence>